<dbReference type="EMBL" id="JAHMHQ010000010">
    <property type="protein sequence ID" value="KAK1636437.1"/>
    <property type="molecule type" value="Genomic_DNA"/>
</dbReference>
<reference evidence="2" key="1">
    <citation type="submission" date="2021-06" db="EMBL/GenBank/DDBJ databases">
        <title>Comparative genomics, transcriptomics and evolutionary studies reveal genomic signatures of adaptation to plant cell wall in hemibiotrophic fungi.</title>
        <authorList>
            <consortium name="DOE Joint Genome Institute"/>
            <person name="Baroncelli R."/>
            <person name="Diaz J.F."/>
            <person name="Benocci T."/>
            <person name="Peng M."/>
            <person name="Battaglia E."/>
            <person name="Haridas S."/>
            <person name="Andreopoulos W."/>
            <person name="Labutti K."/>
            <person name="Pangilinan J."/>
            <person name="Floch G.L."/>
            <person name="Makela M.R."/>
            <person name="Henrissat B."/>
            <person name="Grigoriev I.V."/>
            <person name="Crouch J.A."/>
            <person name="De Vries R.P."/>
            <person name="Sukno S.A."/>
            <person name="Thon M.R."/>
        </authorList>
    </citation>
    <scope>NUCLEOTIDE SEQUENCE</scope>
    <source>
        <strain evidence="2">CBS 102054</strain>
    </source>
</reference>
<organism evidence="2 3">
    <name type="scientific">Colletotrichum phormii</name>
    <dbReference type="NCBI Taxonomy" id="359342"/>
    <lineage>
        <taxon>Eukaryota</taxon>
        <taxon>Fungi</taxon>
        <taxon>Dikarya</taxon>
        <taxon>Ascomycota</taxon>
        <taxon>Pezizomycotina</taxon>
        <taxon>Sordariomycetes</taxon>
        <taxon>Hypocreomycetidae</taxon>
        <taxon>Glomerellales</taxon>
        <taxon>Glomerellaceae</taxon>
        <taxon>Colletotrichum</taxon>
        <taxon>Colletotrichum acutatum species complex</taxon>
    </lineage>
</organism>
<gene>
    <name evidence="2" type="ORF">BDP81DRAFT_394132</name>
</gene>
<dbReference type="RefSeq" id="XP_060445044.1">
    <property type="nucleotide sequence ID" value="XM_060587907.1"/>
</dbReference>
<dbReference type="PANTHER" id="PTHR35910:SF1">
    <property type="entry name" value="2EXR DOMAIN-CONTAINING PROTEIN"/>
    <property type="match status" value="1"/>
</dbReference>
<evidence type="ECO:0000313" key="3">
    <source>
        <dbReference type="Proteomes" id="UP001243989"/>
    </source>
</evidence>
<dbReference type="Pfam" id="PF20150">
    <property type="entry name" value="2EXR"/>
    <property type="match status" value="1"/>
</dbReference>
<accession>A0AAI9ZTM1</accession>
<feature type="domain" description="2EXR" evidence="1">
    <location>
        <begin position="4"/>
        <end position="93"/>
    </location>
</feature>
<dbReference type="InterPro" id="IPR045518">
    <property type="entry name" value="2EXR"/>
</dbReference>
<evidence type="ECO:0000259" key="1">
    <source>
        <dbReference type="Pfam" id="PF20150"/>
    </source>
</evidence>
<protein>
    <recommendedName>
        <fullName evidence="1">2EXR domain-containing protein</fullName>
    </recommendedName>
</protein>
<dbReference type="GeneID" id="85472769"/>
<comment type="caution">
    <text evidence="2">The sequence shown here is derived from an EMBL/GenBank/DDBJ whole genome shotgun (WGS) entry which is preliminary data.</text>
</comment>
<evidence type="ECO:0000313" key="2">
    <source>
        <dbReference type="EMBL" id="KAK1636437.1"/>
    </source>
</evidence>
<dbReference type="AlphaFoldDB" id="A0AAI9ZTM1"/>
<dbReference type="PANTHER" id="PTHR35910">
    <property type="entry name" value="2EXR DOMAIN-CONTAINING PROTEIN"/>
    <property type="match status" value="1"/>
</dbReference>
<dbReference type="Proteomes" id="UP001243989">
    <property type="component" value="Unassembled WGS sequence"/>
</dbReference>
<keyword evidence="3" id="KW-1185">Reference proteome</keyword>
<name>A0AAI9ZTM1_9PEZI</name>
<sequence>MELPQFKKFPAEIRRKIWLSALPSPRIYEPDNMAEYWSFDKPTRFLHEYSPPRVREACKEAYEACMSVGHFTFGCFRNTNIRGLWFNDTQDAIYYATLEQWYQTELKASEKTIISIEVALDVFLETGFENESFAACRHLVVALYIDSRCPIASVHMDELPRKLSVFRALDGRNYLTWAELRDMLLKTREGKILANAGKPGIYKGTLILEAVEAFRKGDNRDDPERLF</sequence>
<proteinExistence type="predicted"/>